<evidence type="ECO:0000313" key="1">
    <source>
        <dbReference type="EMBL" id="KAK3507652.1"/>
    </source>
</evidence>
<evidence type="ECO:0000313" key="2">
    <source>
        <dbReference type="Proteomes" id="UP001274896"/>
    </source>
</evidence>
<dbReference type="EMBL" id="JAUCMX010000029">
    <property type="protein sequence ID" value="KAK3507652.1"/>
    <property type="molecule type" value="Genomic_DNA"/>
</dbReference>
<dbReference type="Proteomes" id="UP001274896">
    <property type="component" value="Unassembled WGS sequence"/>
</dbReference>
<proteinExistence type="predicted"/>
<comment type="caution">
    <text evidence="1">The sequence shown here is derived from an EMBL/GenBank/DDBJ whole genome shotgun (WGS) entry which is preliminary data.</text>
</comment>
<protein>
    <submittedName>
        <fullName evidence="1">Uncharacterized protein</fullName>
    </submittedName>
</protein>
<organism evidence="1 2">
    <name type="scientific">Hemibagrus guttatus</name>
    <dbReference type="NCBI Taxonomy" id="175788"/>
    <lineage>
        <taxon>Eukaryota</taxon>
        <taxon>Metazoa</taxon>
        <taxon>Chordata</taxon>
        <taxon>Craniata</taxon>
        <taxon>Vertebrata</taxon>
        <taxon>Euteleostomi</taxon>
        <taxon>Actinopterygii</taxon>
        <taxon>Neopterygii</taxon>
        <taxon>Teleostei</taxon>
        <taxon>Ostariophysi</taxon>
        <taxon>Siluriformes</taxon>
        <taxon>Bagridae</taxon>
        <taxon>Hemibagrus</taxon>
    </lineage>
</organism>
<accession>A0AAE0PTD3</accession>
<sequence length="132" mass="14815">MNLHTQSFNTEAEENHIVSQRAVVRRRASAEDRKECCTASKAVRRTVVKSDGDETEVMFTEQCGAAVVRVVNNTVSEMVGETVSNTGNQFEKTHLDTHQAIIHDDITQSRDEEHELSEMHSTEGCRRKEAGL</sequence>
<name>A0AAE0PTD3_9TELE</name>
<dbReference type="AlphaFoldDB" id="A0AAE0PTD3"/>
<reference evidence="1" key="1">
    <citation type="submission" date="2023-06" db="EMBL/GenBank/DDBJ databases">
        <title>Male Hemibagrus guttatus genome.</title>
        <authorList>
            <person name="Bian C."/>
        </authorList>
    </citation>
    <scope>NUCLEOTIDE SEQUENCE</scope>
    <source>
        <strain evidence="1">Male_cb2023</strain>
        <tissue evidence="1">Muscle</tissue>
    </source>
</reference>
<gene>
    <name evidence="1" type="ORF">QTP70_032285</name>
</gene>
<keyword evidence="2" id="KW-1185">Reference proteome</keyword>